<feature type="transmembrane region" description="Helical" evidence="4">
    <location>
        <begin position="6"/>
        <end position="26"/>
    </location>
</feature>
<sequence length="374" mass="42005">MEFLQLYGKSLLILVTGIVIAVYILIKKEHNDGNENKTTRRHSNTPLLDTYTTDFTQLAHIGKIDPVIGRYNEVLRLSQILSRRNKNNALLIGAPGVGKTAIVEGLAQRIAKHEVTETLQGKRVLSLDVANLLSGTKYRGEFEKRAKQLVQEISSSERSIILFIDEVHSVIQSQGSEGSVNFSDILKPALARGDLQMIGATTTDEYNAYIKTDPALERRFQTITVKEPTIKDTIAILQGVKDKYREYHKVQFTDAALETAANLTKKKIKNRTLPDKALDAIDEAASMVRVAHIKDTTHAVLYSAAVKKYPEVAAIWKKMQEVDNAFIQATPKKRKHLQKKREALEMKLEKTGVFIVDASDVETVIKQWIQELQS</sequence>
<dbReference type="Pfam" id="PF00004">
    <property type="entry name" value="AAA"/>
    <property type="match status" value="1"/>
</dbReference>
<protein>
    <recommendedName>
        <fullName evidence="5">AAA+ ATPase domain-containing protein</fullName>
    </recommendedName>
</protein>
<dbReference type="InterPro" id="IPR050130">
    <property type="entry name" value="ClpA_ClpB"/>
</dbReference>
<evidence type="ECO:0000313" key="7">
    <source>
        <dbReference type="Proteomes" id="UP000228528"/>
    </source>
</evidence>
<evidence type="ECO:0000256" key="1">
    <source>
        <dbReference type="ARBA" id="ARBA00022737"/>
    </source>
</evidence>
<keyword evidence="4" id="KW-0472">Membrane</keyword>
<accession>A0A2M6P286</accession>
<dbReference type="InterPro" id="IPR003593">
    <property type="entry name" value="AAA+_ATPase"/>
</dbReference>
<dbReference type="Proteomes" id="UP000228528">
    <property type="component" value="Unassembled WGS sequence"/>
</dbReference>
<evidence type="ECO:0000256" key="2">
    <source>
        <dbReference type="ARBA" id="ARBA00022741"/>
    </source>
</evidence>
<keyword evidence="1" id="KW-0677">Repeat</keyword>
<dbReference type="CDD" id="cd00009">
    <property type="entry name" value="AAA"/>
    <property type="match status" value="1"/>
</dbReference>
<dbReference type="EMBL" id="PFBW01000023">
    <property type="protein sequence ID" value="PIR77807.1"/>
    <property type="molecule type" value="Genomic_DNA"/>
</dbReference>
<dbReference type="GO" id="GO:0034605">
    <property type="term" value="P:cellular response to heat"/>
    <property type="evidence" value="ECO:0007669"/>
    <property type="project" value="TreeGrafter"/>
</dbReference>
<keyword evidence="3" id="KW-0067">ATP-binding</keyword>
<gene>
    <name evidence="6" type="ORF">COU30_00460</name>
</gene>
<keyword evidence="4" id="KW-1133">Transmembrane helix</keyword>
<evidence type="ECO:0000256" key="3">
    <source>
        <dbReference type="ARBA" id="ARBA00022840"/>
    </source>
</evidence>
<name>A0A2M6P286_9BACT</name>
<dbReference type="SMART" id="SM00382">
    <property type="entry name" value="AAA"/>
    <property type="match status" value="1"/>
</dbReference>
<dbReference type="GO" id="GO:0005737">
    <property type="term" value="C:cytoplasm"/>
    <property type="evidence" value="ECO:0007669"/>
    <property type="project" value="TreeGrafter"/>
</dbReference>
<evidence type="ECO:0000256" key="4">
    <source>
        <dbReference type="SAM" id="Phobius"/>
    </source>
</evidence>
<evidence type="ECO:0000313" key="6">
    <source>
        <dbReference type="EMBL" id="PIR77807.1"/>
    </source>
</evidence>
<dbReference type="Gene3D" id="3.40.50.300">
    <property type="entry name" value="P-loop containing nucleotide triphosphate hydrolases"/>
    <property type="match status" value="1"/>
</dbReference>
<dbReference type="Gene3D" id="1.10.8.60">
    <property type="match status" value="1"/>
</dbReference>
<dbReference type="Pfam" id="PF17871">
    <property type="entry name" value="AAA_lid_9"/>
    <property type="match status" value="1"/>
</dbReference>
<dbReference type="Gene3D" id="4.10.860.10">
    <property type="entry name" value="UVR domain"/>
    <property type="match status" value="1"/>
</dbReference>
<evidence type="ECO:0000259" key="5">
    <source>
        <dbReference type="SMART" id="SM00382"/>
    </source>
</evidence>
<proteinExistence type="predicted"/>
<dbReference type="SUPFAM" id="SSF52540">
    <property type="entry name" value="P-loop containing nucleoside triphosphate hydrolases"/>
    <property type="match status" value="1"/>
</dbReference>
<organism evidence="6 7">
    <name type="scientific">Candidatus Magasanikbacteria bacterium CG10_big_fil_rev_8_21_14_0_10_38_6</name>
    <dbReference type="NCBI Taxonomy" id="1974647"/>
    <lineage>
        <taxon>Bacteria</taxon>
        <taxon>Candidatus Magasanikiibacteriota</taxon>
    </lineage>
</organism>
<keyword evidence="4" id="KW-0812">Transmembrane</keyword>
<keyword evidence="2" id="KW-0547">Nucleotide-binding</keyword>
<dbReference type="GO" id="GO:0005524">
    <property type="term" value="F:ATP binding"/>
    <property type="evidence" value="ECO:0007669"/>
    <property type="project" value="UniProtKB-KW"/>
</dbReference>
<dbReference type="PANTHER" id="PTHR11638:SF18">
    <property type="entry name" value="HEAT SHOCK PROTEIN 104"/>
    <property type="match status" value="1"/>
</dbReference>
<dbReference type="PANTHER" id="PTHR11638">
    <property type="entry name" value="ATP-DEPENDENT CLP PROTEASE"/>
    <property type="match status" value="1"/>
</dbReference>
<reference evidence="7" key="1">
    <citation type="submission" date="2017-09" db="EMBL/GenBank/DDBJ databases">
        <title>Depth-based differentiation of microbial function through sediment-hosted aquifers and enrichment of novel symbionts in the deep terrestrial subsurface.</title>
        <authorList>
            <person name="Probst A.J."/>
            <person name="Ladd B."/>
            <person name="Jarett J.K."/>
            <person name="Geller-Mcgrath D.E."/>
            <person name="Sieber C.M.K."/>
            <person name="Emerson J.B."/>
            <person name="Anantharaman K."/>
            <person name="Thomas B.C."/>
            <person name="Malmstrom R."/>
            <person name="Stieglmeier M."/>
            <person name="Klingl A."/>
            <person name="Woyke T."/>
            <person name="Ryan C.M."/>
            <person name="Banfield J.F."/>
        </authorList>
    </citation>
    <scope>NUCLEOTIDE SEQUENCE [LARGE SCALE GENOMIC DNA]</scope>
</reference>
<dbReference type="InterPro" id="IPR027417">
    <property type="entry name" value="P-loop_NTPase"/>
</dbReference>
<dbReference type="InterPro" id="IPR041546">
    <property type="entry name" value="ClpA/ClpB_AAA_lid"/>
</dbReference>
<dbReference type="AlphaFoldDB" id="A0A2M6P286"/>
<comment type="caution">
    <text evidence="6">The sequence shown here is derived from an EMBL/GenBank/DDBJ whole genome shotgun (WGS) entry which is preliminary data.</text>
</comment>
<dbReference type="GO" id="GO:0016887">
    <property type="term" value="F:ATP hydrolysis activity"/>
    <property type="evidence" value="ECO:0007669"/>
    <property type="project" value="InterPro"/>
</dbReference>
<dbReference type="InterPro" id="IPR003959">
    <property type="entry name" value="ATPase_AAA_core"/>
</dbReference>
<feature type="domain" description="AAA+ ATPase" evidence="5">
    <location>
        <begin position="85"/>
        <end position="229"/>
    </location>
</feature>